<dbReference type="EMBL" id="MT142842">
    <property type="protein sequence ID" value="QJA89381.1"/>
    <property type="molecule type" value="Genomic_DNA"/>
</dbReference>
<accession>A0A6M3L7A5</accession>
<proteinExistence type="predicted"/>
<sequence length="151" mass="15494">MPGMTNTGKSFMLNYFQGVAAPVFAVALCTGDTVATAGTLTLANLTQVPQENGYTAGAVQLTPGTTDFDVRTQDGASSKAYVQVKDITWTASGGSIPSSGNGALYAVLTEATTAVTTNRAVFAYFSLSTGRSVSSGQTLTVQDMTINALDS</sequence>
<reference evidence="1" key="1">
    <citation type="submission" date="2020-03" db="EMBL/GenBank/DDBJ databases">
        <title>The deep terrestrial virosphere.</title>
        <authorList>
            <person name="Holmfeldt K."/>
            <person name="Nilsson E."/>
            <person name="Simone D."/>
            <person name="Lopez-Fernandez M."/>
            <person name="Wu X."/>
            <person name="de Brujin I."/>
            <person name="Lundin D."/>
            <person name="Andersson A."/>
            <person name="Bertilsson S."/>
            <person name="Dopson M."/>
        </authorList>
    </citation>
    <scope>NUCLEOTIDE SEQUENCE</scope>
    <source>
        <strain evidence="1">MM415B02561</strain>
    </source>
</reference>
<gene>
    <name evidence="1" type="ORF">MM415B02561_0010</name>
</gene>
<evidence type="ECO:0000313" key="1">
    <source>
        <dbReference type="EMBL" id="QJA89381.1"/>
    </source>
</evidence>
<dbReference type="AlphaFoldDB" id="A0A6M3L7A5"/>
<protein>
    <submittedName>
        <fullName evidence="1">Uncharacterized protein</fullName>
    </submittedName>
</protein>
<name>A0A6M3L7A5_9ZZZZ</name>
<organism evidence="1">
    <name type="scientific">viral metagenome</name>
    <dbReference type="NCBI Taxonomy" id="1070528"/>
    <lineage>
        <taxon>unclassified sequences</taxon>
        <taxon>metagenomes</taxon>
        <taxon>organismal metagenomes</taxon>
    </lineage>
</organism>